<accession>A0ABP8I7C9</accession>
<sequence>MSRALIFVADLLEVLDKLEIDSPGTAREVMRMLSLESWADIAAAPEANRAVAPIGATEAAVPTVVHEGPAPEVGGTSPSGSVAPLSTKPAAVTALDPAPLAAVRPHWALPDRAMQRALPYLSPVVDSLLDPRQERTAVAALVAGVADDETIDLDAVVLTLARGEPLDALPMRRGWNLRRGLHVLIDQGPGMAPFRADAEQFVSRLDRLMAPDLLAIGMFEGTPLHGVRMSARKPAPWQPPAPQTPVLLLTDLGLCPADRPSRAVTASEWIEFSQAARRAGVQLRTLVPYPPKRWPSALAVPMGCVAWDRRTTAATVRRALWGSLG</sequence>
<evidence type="ECO:0000313" key="1">
    <source>
        <dbReference type="EMBL" id="GAA4352598.1"/>
    </source>
</evidence>
<dbReference type="EMBL" id="BAABGJ010000076">
    <property type="protein sequence ID" value="GAA4352598.1"/>
    <property type="molecule type" value="Genomic_DNA"/>
</dbReference>
<proteinExistence type="predicted"/>
<organism evidence="1 2">
    <name type="scientific">Variovorax defluvii</name>
    <dbReference type="NCBI Taxonomy" id="913761"/>
    <lineage>
        <taxon>Bacteria</taxon>
        <taxon>Pseudomonadati</taxon>
        <taxon>Pseudomonadota</taxon>
        <taxon>Betaproteobacteria</taxon>
        <taxon>Burkholderiales</taxon>
        <taxon>Comamonadaceae</taxon>
        <taxon>Variovorax</taxon>
    </lineage>
</organism>
<dbReference type="RefSeq" id="WP_345540376.1">
    <property type="nucleotide sequence ID" value="NZ_BAABGJ010000076.1"/>
</dbReference>
<comment type="caution">
    <text evidence="1">The sequence shown here is derived from an EMBL/GenBank/DDBJ whole genome shotgun (WGS) entry which is preliminary data.</text>
</comment>
<reference evidence="2" key="1">
    <citation type="journal article" date="2019" name="Int. J. Syst. Evol. Microbiol.">
        <title>The Global Catalogue of Microorganisms (GCM) 10K type strain sequencing project: providing services to taxonomists for standard genome sequencing and annotation.</title>
        <authorList>
            <consortium name="The Broad Institute Genomics Platform"/>
            <consortium name="The Broad Institute Genome Sequencing Center for Infectious Disease"/>
            <person name="Wu L."/>
            <person name="Ma J."/>
        </authorList>
    </citation>
    <scope>NUCLEOTIDE SEQUENCE [LARGE SCALE GENOMIC DNA]</scope>
    <source>
        <strain evidence="2">JCM 17804</strain>
    </source>
</reference>
<dbReference type="Proteomes" id="UP001500975">
    <property type="component" value="Unassembled WGS sequence"/>
</dbReference>
<name>A0ABP8I7C9_9BURK</name>
<protein>
    <submittedName>
        <fullName evidence="1">Uncharacterized protein</fullName>
    </submittedName>
</protein>
<keyword evidence="2" id="KW-1185">Reference proteome</keyword>
<evidence type="ECO:0000313" key="2">
    <source>
        <dbReference type="Proteomes" id="UP001500975"/>
    </source>
</evidence>
<gene>
    <name evidence="1" type="ORF">GCM10023165_42050</name>
</gene>